<dbReference type="NCBIfam" id="TIGR00482">
    <property type="entry name" value="nicotinate (nicotinamide) nucleotide adenylyltransferase"/>
    <property type="match status" value="1"/>
</dbReference>
<keyword evidence="6 11" id="KW-0548">Nucleotidyltransferase</keyword>
<evidence type="ECO:0000256" key="9">
    <source>
        <dbReference type="ARBA" id="ARBA00023027"/>
    </source>
</evidence>
<keyword evidence="7 11" id="KW-0547">Nucleotide-binding</keyword>
<keyword evidence="8 11" id="KW-0067">ATP-binding</keyword>
<reference evidence="13" key="1">
    <citation type="submission" date="2019-01" db="EMBL/GenBank/DDBJ databases">
        <authorList>
            <consortium name="Genoscope - CEA"/>
            <person name="William W."/>
        </authorList>
    </citation>
    <scope>NUCLEOTIDE SEQUENCE</scope>
    <source>
        <strain evidence="13">CR-1</strain>
    </source>
</reference>
<dbReference type="GO" id="GO:0004515">
    <property type="term" value="F:nicotinate-nucleotide adenylyltransferase activity"/>
    <property type="evidence" value="ECO:0007669"/>
    <property type="project" value="UniProtKB-UniRule"/>
</dbReference>
<keyword evidence="9 11" id="KW-0520">NAD</keyword>
<dbReference type="InterPro" id="IPR004821">
    <property type="entry name" value="Cyt_trans-like"/>
</dbReference>
<comment type="function">
    <text evidence="1 11">Catalyzes the reversible adenylation of nicotinate mononucleotide (NaMN) to nicotinic acid adenine dinucleotide (NaAD).</text>
</comment>
<dbReference type="CDD" id="cd02165">
    <property type="entry name" value="NMNAT"/>
    <property type="match status" value="1"/>
</dbReference>
<keyword evidence="5 11" id="KW-0808">Transferase</keyword>
<dbReference type="GO" id="GO:0005524">
    <property type="term" value="F:ATP binding"/>
    <property type="evidence" value="ECO:0007669"/>
    <property type="project" value="UniProtKB-KW"/>
</dbReference>
<dbReference type="UniPathway" id="UPA00253">
    <property type="reaction ID" value="UER00332"/>
</dbReference>
<dbReference type="AlphaFoldDB" id="A0A484HF66"/>
<gene>
    <name evidence="11 13" type="primary">nadD</name>
    <name evidence="13" type="ORF">EPICR_20318</name>
</gene>
<evidence type="ECO:0000256" key="7">
    <source>
        <dbReference type="ARBA" id="ARBA00022741"/>
    </source>
</evidence>
<dbReference type="NCBIfam" id="TIGR00125">
    <property type="entry name" value="cyt_tran_rel"/>
    <property type="match status" value="1"/>
</dbReference>
<keyword evidence="4 11" id="KW-0662">Pyridine nucleotide biosynthesis</keyword>
<evidence type="ECO:0000256" key="11">
    <source>
        <dbReference type="HAMAP-Rule" id="MF_00244"/>
    </source>
</evidence>
<organism evidence="13">
    <name type="scientific">uncultured Desulfobacteraceae bacterium</name>
    <dbReference type="NCBI Taxonomy" id="218296"/>
    <lineage>
        <taxon>Bacteria</taxon>
        <taxon>Pseudomonadati</taxon>
        <taxon>Thermodesulfobacteriota</taxon>
        <taxon>Desulfobacteria</taxon>
        <taxon>Desulfobacterales</taxon>
        <taxon>Desulfobacteraceae</taxon>
        <taxon>environmental samples</taxon>
    </lineage>
</organism>
<evidence type="ECO:0000256" key="5">
    <source>
        <dbReference type="ARBA" id="ARBA00022679"/>
    </source>
</evidence>
<dbReference type="SUPFAM" id="SSF52374">
    <property type="entry name" value="Nucleotidylyl transferase"/>
    <property type="match status" value="1"/>
</dbReference>
<dbReference type="PANTHER" id="PTHR39321">
    <property type="entry name" value="NICOTINATE-NUCLEOTIDE ADENYLYLTRANSFERASE-RELATED"/>
    <property type="match status" value="1"/>
</dbReference>
<dbReference type="PANTHER" id="PTHR39321:SF3">
    <property type="entry name" value="PHOSPHOPANTETHEINE ADENYLYLTRANSFERASE"/>
    <property type="match status" value="1"/>
</dbReference>
<dbReference type="InterPro" id="IPR005248">
    <property type="entry name" value="NadD/NMNAT"/>
</dbReference>
<evidence type="ECO:0000256" key="8">
    <source>
        <dbReference type="ARBA" id="ARBA00022840"/>
    </source>
</evidence>
<comment type="pathway">
    <text evidence="2 11">Cofactor biosynthesis; NAD(+) biosynthesis; deamido-NAD(+) from nicotinate D-ribonucleotide: step 1/1.</text>
</comment>
<dbReference type="NCBIfam" id="NF000840">
    <property type="entry name" value="PRK00071.1-3"/>
    <property type="match status" value="1"/>
</dbReference>
<feature type="domain" description="Cytidyltransferase-like" evidence="12">
    <location>
        <begin position="6"/>
        <end position="191"/>
    </location>
</feature>
<evidence type="ECO:0000256" key="10">
    <source>
        <dbReference type="ARBA" id="ARBA00048721"/>
    </source>
</evidence>
<dbReference type="EMBL" id="CAACVI010000012">
    <property type="protein sequence ID" value="VEN73848.1"/>
    <property type="molecule type" value="Genomic_DNA"/>
</dbReference>
<evidence type="ECO:0000256" key="1">
    <source>
        <dbReference type="ARBA" id="ARBA00002324"/>
    </source>
</evidence>
<evidence type="ECO:0000256" key="3">
    <source>
        <dbReference type="ARBA" id="ARBA00009014"/>
    </source>
</evidence>
<evidence type="ECO:0000256" key="4">
    <source>
        <dbReference type="ARBA" id="ARBA00022642"/>
    </source>
</evidence>
<protein>
    <recommendedName>
        <fullName evidence="11">Probable nicotinate-nucleotide adenylyltransferase</fullName>
        <ecNumber evidence="11">2.7.7.18</ecNumber>
    </recommendedName>
    <alternativeName>
        <fullName evidence="11">Deamido-NAD(+) diphosphorylase</fullName>
    </alternativeName>
    <alternativeName>
        <fullName evidence="11">Deamido-NAD(+) pyrophosphorylase</fullName>
    </alternativeName>
    <alternativeName>
        <fullName evidence="11">Nicotinate mononucleotide adenylyltransferase</fullName>
        <shortName evidence="11">NaMN adenylyltransferase</shortName>
    </alternativeName>
</protein>
<comment type="catalytic activity">
    <reaction evidence="10 11">
        <text>nicotinate beta-D-ribonucleotide + ATP + H(+) = deamido-NAD(+) + diphosphate</text>
        <dbReference type="Rhea" id="RHEA:22860"/>
        <dbReference type="ChEBI" id="CHEBI:15378"/>
        <dbReference type="ChEBI" id="CHEBI:30616"/>
        <dbReference type="ChEBI" id="CHEBI:33019"/>
        <dbReference type="ChEBI" id="CHEBI:57502"/>
        <dbReference type="ChEBI" id="CHEBI:58437"/>
        <dbReference type="EC" id="2.7.7.18"/>
    </reaction>
</comment>
<dbReference type="InterPro" id="IPR014729">
    <property type="entry name" value="Rossmann-like_a/b/a_fold"/>
</dbReference>
<evidence type="ECO:0000256" key="2">
    <source>
        <dbReference type="ARBA" id="ARBA00005019"/>
    </source>
</evidence>
<evidence type="ECO:0000256" key="6">
    <source>
        <dbReference type="ARBA" id="ARBA00022695"/>
    </source>
</evidence>
<dbReference type="GO" id="GO:0009435">
    <property type="term" value="P:NAD+ biosynthetic process"/>
    <property type="evidence" value="ECO:0007669"/>
    <property type="project" value="UniProtKB-UniRule"/>
</dbReference>
<comment type="similarity">
    <text evidence="3 11">Belongs to the NadD family.</text>
</comment>
<sequence>MTRVGLFGGTFNPIHSGHIRAAEKVRDAFDLDTLFFIPSALPPHKSRENLADAKDRLDMIRLATRGGAGFSVSDAEIQRPGASYTIDTARHFKKKMGPFSDVFLVVGMDAFLEIHTWKSYKKLFSLTAFIVMTRLDGGVGKYLDSLGAYIRSRVSGGYGLSQGESCFRHSVLKPVFFFDVKPLDISSTRIRSLIRSGESPGPMLPASVMKFISQKGFYR</sequence>
<dbReference type="HAMAP" id="MF_00244">
    <property type="entry name" value="NaMN_adenylyltr"/>
    <property type="match status" value="1"/>
</dbReference>
<dbReference type="Pfam" id="PF01467">
    <property type="entry name" value="CTP_transf_like"/>
    <property type="match status" value="1"/>
</dbReference>
<dbReference type="Gene3D" id="3.40.50.620">
    <property type="entry name" value="HUPs"/>
    <property type="match status" value="1"/>
</dbReference>
<proteinExistence type="inferred from homology"/>
<evidence type="ECO:0000313" key="13">
    <source>
        <dbReference type="EMBL" id="VEN73848.1"/>
    </source>
</evidence>
<name>A0A484HF66_9BACT</name>
<evidence type="ECO:0000259" key="12">
    <source>
        <dbReference type="Pfam" id="PF01467"/>
    </source>
</evidence>
<dbReference type="EC" id="2.7.7.18" evidence="11"/>
<accession>A0A484HF66</accession>